<accession>A0AAV0DEA6</accession>
<dbReference type="InterPro" id="IPR017451">
    <property type="entry name" value="F-box-assoc_interact_dom"/>
</dbReference>
<dbReference type="SMART" id="SM00256">
    <property type="entry name" value="FBOX"/>
    <property type="match status" value="1"/>
</dbReference>
<evidence type="ECO:0000313" key="3">
    <source>
        <dbReference type="Proteomes" id="UP001152523"/>
    </source>
</evidence>
<dbReference type="InterPro" id="IPR036047">
    <property type="entry name" value="F-box-like_dom_sf"/>
</dbReference>
<reference evidence="2" key="1">
    <citation type="submission" date="2022-07" db="EMBL/GenBank/DDBJ databases">
        <authorList>
            <person name="Macas J."/>
            <person name="Novak P."/>
            <person name="Neumann P."/>
        </authorList>
    </citation>
    <scope>NUCLEOTIDE SEQUENCE</scope>
</reference>
<evidence type="ECO:0000313" key="2">
    <source>
        <dbReference type="EMBL" id="CAH9099102.1"/>
    </source>
</evidence>
<dbReference type="Proteomes" id="UP001152523">
    <property type="component" value="Unassembled WGS sequence"/>
</dbReference>
<dbReference type="InterPro" id="IPR001810">
    <property type="entry name" value="F-box_dom"/>
</dbReference>
<keyword evidence="3" id="KW-1185">Reference proteome</keyword>
<dbReference type="Gene3D" id="1.20.1280.50">
    <property type="match status" value="1"/>
</dbReference>
<dbReference type="Pfam" id="PF00646">
    <property type="entry name" value="F-box"/>
    <property type="match status" value="1"/>
</dbReference>
<gene>
    <name evidence="2" type="ORF">CEPIT_LOCUS14765</name>
</gene>
<dbReference type="SUPFAM" id="SSF81383">
    <property type="entry name" value="F-box domain"/>
    <property type="match status" value="1"/>
</dbReference>
<evidence type="ECO:0000259" key="1">
    <source>
        <dbReference type="SMART" id="SM00256"/>
    </source>
</evidence>
<sequence length="423" mass="47195">MMPAPLPNQNSNFFQLSLLNNDILFEILARLGAKSRGKLCCVSKSFRCIITDPSFVEFHRNWSTAASHGTTVLFSIPAPNFITKSSRHEYIPRPEDFYTVNFKSNEENQPGIGKLAKRVRHMDRVSCFGDLRYGSSAADRICLFNGEGVVVICNLCTGQQTPLPPSPAWSESQAEGCALLGLDGSSDTFKVLKLEACFSDCTVKQWVLTLGLDATWREIKGSLQFYPYCSFTSGVCINSVIYFYNFVRYHLGGWSAVDCAFPIVAFDVRSETFRRMPLPPITYETPRWGSLLKSSFLELDGQLAILLLRNNMIFMWNLDIVANSASCWKTHTFPIPSEVEAALAVAGGKFSCTLTTTPTGEIVLLMPEAGISSLWVLFDKFKPASRVWKKFGIKGLKDFPNLVSNSFKAIMVQNIAEAIFHLE</sequence>
<protein>
    <recommendedName>
        <fullName evidence="1">F-box domain-containing protein</fullName>
    </recommendedName>
</protein>
<dbReference type="PANTHER" id="PTHR31111:SF138">
    <property type="entry name" value="F-BOX ASSOCIATED DOMAIN-CONTAINING PROTEIN"/>
    <property type="match status" value="1"/>
</dbReference>
<proteinExistence type="predicted"/>
<dbReference type="AlphaFoldDB" id="A0AAV0DEA6"/>
<dbReference type="NCBIfam" id="TIGR01640">
    <property type="entry name" value="F_box_assoc_1"/>
    <property type="match status" value="1"/>
</dbReference>
<dbReference type="EMBL" id="CAMAPF010000104">
    <property type="protein sequence ID" value="CAH9099102.1"/>
    <property type="molecule type" value="Genomic_DNA"/>
</dbReference>
<comment type="caution">
    <text evidence="2">The sequence shown here is derived from an EMBL/GenBank/DDBJ whole genome shotgun (WGS) entry which is preliminary data.</text>
</comment>
<dbReference type="PANTHER" id="PTHR31111">
    <property type="entry name" value="BNAA05G37150D PROTEIN-RELATED"/>
    <property type="match status" value="1"/>
</dbReference>
<name>A0AAV0DEA6_9ASTE</name>
<dbReference type="Pfam" id="PF08268">
    <property type="entry name" value="FBA_3"/>
    <property type="match status" value="1"/>
</dbReference>
<organism evidence="2 3">
    <name type="scientific">Cuscuta epithymum</name>
    <dbReference type="NCBI Taxonomy" id="186058"/>
    <lineage>
        <taxon>Eukaryota</taxon>
        <taxon>Viridiplantae</taxon>
        <taxon>Streptophyta</taxon>
        <taxon>Embryophyta</taxon>
        <taxon>Tracheophyta</taxon>
        <taxon>Spermatophyta</taxon>
        <taxon>Magnoliopsida</taxon>
        <taxon>eudicotyledons</taxon>
        <taxon>Gunneridae</taxon>
        <taxon>Pentapetalae</taxon>
        <taxon>asterids</taxon>
        <taxon>lamiids</taxon>
        <taxon>Solanales</taxon>
        <taxon>Convolvulaceae</taxon>
        <taxon>Cuscuteae</taxon>
        <taxon>Cuscuta</taxon>
        <taxon>Cuscuta subgen. Cuscuta</taxon>
    </lineage>
</organism>
<dbReference type="InterPro" id="IPR013187">
    <property type="entry name" value="F-box-assoc_dom_typ3"/>
</dbReference>
<feature type="domain" description="F-box" evidence="1">
    <location>
        <begin position="19"/>
        <end position="59"/>
    </location>
</feature>